<feature type="compositionally biased region" description="Acidic residues" evidence="10">
    <location>
        <begin position="978"/>
        <end position="1000"/>
    </location>
</feature>
<dbReference type="GO" id="GO:0008270">
    <property type="term" value="F:zinc ion binding"/>
    <property type="evidence" value="ECO:0007669"/>
    <property type="project" value="UniProtKB-KW"/>
</dbReference>
<dbReference type="Pfam" id="PF00176">
    <property type="entry name" value="SNF2-rel_dom"/>
    <property type="match status" value="1"/>
</dbReference>
<dbReference type="InterPro" id="IPR027417">
    <property type="entry name" value="P-loop_NTPase"/>
</dbReference>
<dbReference type="GeneID" id="59264374"/>
<evidence type="ECO:0000256" key="3">
    <source>
        <dbReference type="ARBA" id="ARBA00022741"/>
    </source>
</evidence>
<sequence>MSRAIDEGGKLTAELLSTQPTTATDVTPSESLVKNHSQLIKVENDTTDVNIKLEPRFPSPRAASIDPQVPRQSLFSGMSHSLGVLNPSNVLSTPGYSDINISHSKTSSSGDKKTATRRATARTPKEVFARQAESKAKKLAAKSLNATVGGRVTKATSQKTRNKKCQSGEATSEKLKSKFTAADPFNLDLGTEAPIIQARTQREQFDKLRAAYPEYNNKNKRGESMTSLIKASRSFGYGKVHPLDGRWKLQGMDSALHHHQLIGASRMLERECSEEGPQGGILADCMGLGKTIQCIAAIIGNPPDSNKIVAEERTTLIVVPSGLLLQWLDELKKHGGSTIKNIDIYNRSDRRDAIQYTLSNVVITTYDELMTNLPWLRETASKSSRTKKSKGKKRNAADEEVPPMENFPHDKSDTAGVLYDVNWYRVIIDEGHGTRNHDSRASRAVNALKSRYRWVVTGTPFQNRLQDFYSYFRFLKDPETTTMSRFSADFCNSKYEECISRMEKKLGKLMIRRTMEDRVLGNTLIQLPKAHHKAIKVDFNAAEEILYRAVEEKFQELRDQDLEDDDPRKPMSYKFAQISFLRQLVSHPALVERKIMVLFDNHELEEIRDKVQVLDPVLYRRICSWIRGERAKVAAEYKHSLDQQIKICEFCQEDTEDLKEIPGCKHLFCDFCLNENPDIELAENGTEMRKCRACDEPYDPSELERVQEQQESAQMGIKKKGMKGKDFRNYIPGTPKSIWLDQYDRGMIDLRPGSKLEAVIEQVREWLSESPKEKIIIYTQWKMVSTIIGRMLEKENFNFLYYSGDMTQKTRSEVIRLYKMNPKVKILVSGLKCGGVGLNLPFANKVISVELWWNPFAEKQAFGRVYRIGQELETIFARVIVDNTIEDRLADLQLKKLRINSIAMQEKLSKEEEASLLERAESEKPLDLNAADCNEHFINALAGTDPRLNSNTDTLSESVQGLFGRTPGESPEDKIMEDVDDKTDEEGDFYESDSDSDDSMSDAPYAESMQAKVETEEGDGD</sequence>
<accession>A0A8H6ALZ1</accession>
<feature type="region of interest" description="Disordered" evidence="10">
    <location>
        <begin position="150"/>
        <end position="171"/>
    </location>
</feature>
<keyword evidence="5" id="KW-0378">Hydrolase</keyword>
<dbReference type="InterPro" id="IPR050628">
    <property type="entry name" value="SNF2_RAD54_helicase_TF"/>
</dbReference>
<gene>
    <name evidence="14" type="ORF">Bfra_010348</name>
</gene>
<evidence type="ECO:0000256" key="6">
    <source>
        <dbReference type="ARBA" id="ARBA00022806"/>
    </source>
</evidence>
<dbReference type="GO" id="GO:0016787">
    <property type="term" value="F:hydrolase activity"/>
    <property type="evidence" value="ECO:0007669"/>
    <property type="project" value="UniProtKB-KW"/>
</dbReference>
<dbReference type="InterPro" id="IPR000330">
    <property type="entry name" value="SNF2_N"/>
</dbReference>
<dbReference type="InterPro" id="IPR049730">
    <property type="entry name" value="SNF2/RAD54-like_C"/>
</dbReference>
<dbReference type="SUPFAM" id="SSF57850">
    <property type="entry name" value="RING/U-box"/>
    <property type="match status" value="1"/>
</dbReference>
<keyword evidence="15" id="KW-1185">Reference proteome</keyword>
<dbReference type="GO" id="GO:0008094">
    <property type="term" value="F:ATP-dependent activity, acting on DNA"/>
    <property type="evidence" value="ECO:0007669"/>
    <property type="project" value="TreeGrafter"/>
</dbReference>
<evidence type="ECO:0000259" key="11">
    <source>
        <dbReference type="PROSITE" id="PS50089"/>
    </source>
</evidence>
<comment type="caution">
    <text evidence="14">The sequence shown here is derived from an EMBL/GenBank/DDBJ whole genome shotgun (WGS) entry which is preliminary data.</text>
</comment>
<dbReference type="GO" id="GO:0005524">
    <property type="term" value="F:ATP binding"/>
    <property type="evidence" value="ECO:0007669"/>
    <property type="project" value="UniProtKB-KW"/>
</dbReference>
<evidence type="ECO:0000256" key="1">
    <source>
        <dbReference type="ARBA" id="ARBA00007025"/>
    </source>
</evidence>
<dbReference type="SMART" id="SM00490">
    <property type="entry name" value="HELICc"/>
    <property type="match status" value="1"/>
</dbReference>
<dbReference type="PROSITE" id="PS00518">
    <property type="entry name" value="ZF_RING_1"/>
    <property type="match status" value="1"/>
</dbReference>
<keyword evidence="8" id="KW-0067">ATP-binding</keyword>
<dbReference type="EMBL" id="JABFCT010000015">
    <property type="protein sequence ID" value="KAF5870203.1"/>
    <property type="molecule type" value="Genomic_DNA"/>
</dbReference>
<dbReference type="GO" id="GO:0004386">
    <property type="term" value="F:helicase activity"/>
    <property type="evidence" value="ECO:0007669"/>
    <property type="project" value="UniProtKB-KW"/>
</dbReference>
<keyword evidence="3" id="KW-0547">Nucleotide-binding</keyword>
<evidence type="ECO:0000256" key="10">
    <source>
        <dbReference type="SAM" id="MobiDB-lite"/>
    </source>
</evidence>
<dbReference type="SUPFAM" id="SSF52540">
    <property type="entry name" value="P-loop containing nucleoside triphosphate hydrolases"/>
    <property type="match status" value="2"/>
</dbReference>
<dbReference type="RefSeq" id="XP_037189150.1">
    <property type="nucleotide sequence ID" value="XM_037340682.1"/>
</dbReference>
<dbReference type="SMART" id="SM00487">
    <property type="entry name" value="DEXDc"/>
    <property type="match status" value="1"/>
</dbReference>
<evidence type="ECO:0000256" key="9">
    <source>
        <dbReference type="PROSITE-ProRule" id="PRU00175"/>
    </source>
</evidence>
<dbReference type="AlphaFoldDB" id="A0A8H6ALZ1"/>
<feature type="region of interest" description="Disordered" evidence="10">
    <location>
        <begin position="943"/>
        <end position="1021"/>
    </location>
</feature>
<reference evidence="14 15" key="1">
    <citation type="journal article" date="2020" name="Phytopathology">
        <title>A high-quality genome resource of Botrytis fragariae, a new and rapidly spreading fungal pathogen causing strawberry gray mold in the U.S.A.</title>
        <authorList>
            <person name="Wu Y."/>
            <person name="Saski C.A."/>
            <person name="Schnabel G."/>
            <person name="Xiao S."/>
            <person name="Hu M."/>
        </authorList>
    </citation>
    <scope>NUCLEOTIDE SEQUENCE [LARGE SCALE GENOMIC DNA]</scope>
    <source>
        <strain evidence="14 15">BVB16</strain>
    </source>
</reference>
<dbReference type="GO" id="GO:0005634">
    <property type="term" value="C:nucleus"/>
    <property type="evidence" value="ECO:0007669"/>
    <property type="project" value="TreeGrafter"/>
</dbReference>
<evidence type="ECO:0000256" key="4">
    <source>
        <dbReference type="ARBA" id="ARBA00022771"/>
    </source>
</evidence>
<evidence type="ECO:0000256" key="8">
    <source>
        <dbReference type="ARBA" id="ARBA00022840"/>
    </source>
</evidence>
<feature type="compositionally biased region" description="Polar residues" evidence="10">
    <location>
        <begin position="947"/>
        <end position="959"/>
    </location>
</feature>
<keyword evidence="6 14" id="KW-0347">Helicase</keyword>
<feature type="domain" description="Helicase ATP-binding" evidence="12">
    <location>
        <begin position="271"/>
        <end position="478"/>
    </location>
</feature>
<evidence type="ECO:0000256" key="5">
    <source>
        <dbReference type="ARBA" id="ARBA00022801"/>
    </source>
</evidence>
<keyword evidence="2" id="KW-0479">Metal-binding</keyword>
<feature type="region of interest" description="Disordered" evidence="10">
    <location>
        <begin position="101"/>
        <end position="126"/>
    </location>
</feature>
<dbReference type="Gene3D" id="3.40.50.10810">
    <property type="entry name" value="Tandem AAA-ATPase domain"/>
    <property type="match status" value="1"/>
</dbReference>
<dbReference type="OrthoDB" id="448448at2759"/>
<evidence type="ECO:0000256" key="7">
    <source>
        <dbReference type="ARBA" id="ARBA00022833"/>
    </source>
</evidence>
<feature type="domain" description="RING-type" evidence="11">
    <location>
        <begin position="648"/>
        <end position="695"/>
    </location>
</feature>
<evidence type="ECO:0000313" key="14">
    <source>
        <dbReference type="EMBL" id="KAF5870203.1"/>
    </source>
</evidence>
<protein>
    <submittedName>
        <fullName evidence="14">Putative dna repair helicase protein</fullName>
    </submittedName>
</protein>
<comment type="similarity">
    <text evidence="1">Belongs to the SNF2/RAD54 helicase family.</text>
</comment>
<dbReference type="InterPro" id="IPR001841">
    <property type="entry name" value="Znf_RING"/>
</dbReference>
<name>A0A8H6ALZ1_9HELO</name>
<dbReference type="Gene3D" id="3.40.50.300">
    <property type="entry name" value="P-loop containing nucleotide triphosphate hydrolases"/>
    <property type="match status" value="1"/>
</dbReference>
<dbReference type="InterPro" id="IPR038718">
    <property type="entry name" value="SNF2-like_sf"/>
</dbReference>
<dbReference type="PROSITE" id="PS51194">
    <property type="entry name" value="HELICASE_CTER"/>
    <property type="match status" value="1"/>
</dbReference>
<dbReference type="InterPro" id="IPR014001">
    <property type="entry name" value="Helicase_ATP-bd"/>
</dbReference>
<proteinExistence type="inferred from homology"/>
<keyword evidence="7" id="KW-0862">Zinc</keyword>
<dbReference type="InterPro" id="IPR017907">
    <property type="entry name" value="Znf_RING_CS"/>
</dbReference>
<dbReference type="PROSITE" id="PS50089">
    <property type="entry name" value="ZF_RING_2"/>
    <property type="match status" value="1"/>
</dbReference>
<dbReference type="GO" id="GO:0006281">
    <property type="term" value="P:DNA repair"/>
    <property type="evidence" value="ECO:0007669"/>
    <property type="project" value="TreeGrafter"/>
</dbReference>
<dbReference type="Gene3D" id="3.30.40.10">
    <property type="entry name" value="Zinc/RING finger domain, C3HC4 (zinc finger)"/>
    <property type="match status" value="1"/>
</dbReference>
<dbReference type="Proteomes" id="UP000531561">
    <property type="component" value="Unassembled WGS sequence"/>
</dbReference>
<feature type="domain" description="Helicase C-terminal" evidence="13">
    <location>
        <begin position="755"/>
        <end position="910"/>
    </location>
</feature>
<dbReference type="PANTHER" id="PTHR45626">
    <property type="entry name" value="TRANSCRIPTION TERMINATION FACTOR 2-RELATED"/>
    <property type="match status" value="1"/>
</dbReference>
<keyword evidence="4 9" id="KW-0863">Zinc-finger</keyword>
<evidence type="ECO:0000313" key="15">
    <source>
        <dbReference type="Proteomes" id="UP000531561"/>
    </source>
</evidence>
<dbReference type="PROSITE" id="PS51192">
    <property type="entry name" value="HELICASE_ATP_BIND_1"/>
    <property type="match status" value="1"/>
</dbReference>
<dbReference type="InterPro" id="IPR013083">
    <property type="entry name" value="Znf_RING/FYVE/PHD"/>
</dbReference>
<dbReference type="Pfam" id="PF00271">
    <property type="entry name" value="Helicase_C"/>
    <property type="match status" value="1"/>
</dbReference>
<dbReference type="InterPro" id="IPR001650">
    <property type="entry name" value="Helicase_C-like"/>
</dbReference>
<evidence type="ECO:0000259" key="12">
    <source>
        <dbReference type="PROSITE" id="PS51192"/>
    </source>
</evidence>
<feature type="region of interest" description="Disordered" evidence="10">
    <location>
        <begin position="380"/>
        <end position="408"/>
    </location>
</feature>
<evidence type="ECO:0000256" key="2">
    <source>
        <dbReference type="ARBA" id="ARBA00022723"/>
    </source>
</evidence>
<dbReference type="CDD" id="cd18008">
    <property type="entry name" value="DEXDc_SHPRH-like"/>
    <property type="match status" value="1"/>
</dbReference>
<dbReference type="PANTHER" id="PTHR45626:SF17">
    <property type="entry name" value="HELICASE-LIKE TRANSCRIPTION FACTOR"/>
    <property type="match status" value="1"/>
</dbReference>
<organism evidence="14 15">
    <name type="scientific">Botrytis fragariae</name>
    <dbReference type="NCBI Taxonomy" id="1964551"/>
    <lineage>
        <taxon>Eukaryota</taxon>
        <taxon>Fungi</taxon>
        <taxon>Dikarya</taxon>
        <taxon>Ascomycota</taxon>
        <taxon>Pezizomycotina</taxon>
        <taxon>Leotiomycetes</taxon>
        <taxon>Helotiales</taxon>
        <taxon>Sclerotiniaceae</taxon>
        <taxon>Botrytis</taxon>
    </lineage>
</organism>
<dbReference type="CDD" id="cd18793">
    <property type="entry name" value="SF2_C_SNF"/>
    <property type="match status" value="1"/>
</dbReference>
<evidence type="ECO:0000259" key="13">
    <source>
        <dbReference type="PROSITE" id="PS51194"/>
    </source>
</evidence>
<feature type="compositionally biased region" description="Basic residues" evidence="10">
    <location>
        <begin position="384"/>
        <end position="394"/>
    </location>
</feature>